<dbReference type="KEGG" id="tdl:TDEL_0H01150"/>
<comment type="subcellular location">
    <subcellularLocation>
        <location evidence="2">Cytoplasm</location>
    </subcellularLocation>
    <subcellularLocation>
        <location evidence="1">Nucleus</location>
    </subcellularLocation>
</comment>
<dbReference type="FunCoup" id="G8ZZD0">
    <property type="interactions" value="263"/>
</dbReference>
<feature type="compositionally biased region" description="Basic and acidic residues" evidence="7">
    <location>
        <begin position="25"/>
        <end position="46"/>
    </location>
</feature>
<dbReference type="RefSeq" id="XP_003683185.1">
    <property type="nucleotide sequence ID" value="XM_003683137.1"/>
</dbReference>
<evidence type="ECO:0000256" key="2">
    <source>
        <dbReference type="ARBA" id="ARBA00004496"/>
    </source>
</evidence>
<evidence type="ECO:0000256" key="7">
    <source>
        <dbReference type="SAM" id="MobiDB-lite"/>
    </source>
</evidence>
<dbReference type="GO" id="GO:0005737">
    <property type="term" value="C:cytoplasm"/>
    <property type="evidence" value="ECO:0007669"/>
    <property type="project" value="UniProtKB-SubCell"/>
</dbReference>
<evidence type="ECO:0000256" key="5">
    <source>
        <dbReference type="ARBA" id="ARBA00022517"/>
    </source>
</evidence>
<dbReference type="AlphaFoldDB" id="G8ZZD0"/>
<evidence type="ECO:0000313" key="8">
    <source>
        <dbReference type="EMBL" id="CCE93974.1"/>
    </source>
</evidence>
<name>G8ZZD0_TORDE</name>
<keyword evidence="6" id="KW-0539">Nucleus</keyword>
<keyword evidence="3" id="KW-0813">Transport</keyword>
<evidence type="ECO:0000256" key="1">
    <source>
        <dbReference type="ARBA" id="ARBA00004123"/>
    </source>
</evidence>
<dbReference type="GO" id="GO:0042273">
    <property type="term" value="P:ribosomal large subunit biogenesis"/>
    <property type="evidence" value="ECO:0007669"/>
    <property type="project" value="EnsemblFungi"/>
</dbReference>
<evidence type="ECO:0000256" key="6">
    <source>
        <dbReference type="ARBA" id="ARBA00023242"/>
    </source>
</evidence>
<keyword evidence="5" id="KW-0690">Ribosome biogenesis</keyword>
<feature type="region of interest" description="Disordered" evidence="7">
    <location>
        <begin position="1"/>
        <end position="49"/>
    </location>
</feature>
<dbReference type="GeneID" id="11501059"/>
<organism evidence="8 9">
    <name type="scientific">Torulaspora delbrueckii</name>
    <name type="common">Yeast</name>
    <name type="synonym">Candida colliculosa</name>
    <dbReference type="NCBI Taxonomy" id="4950"/>
    <lineage>
        <taxon>Eukaryota</taxon>
        <taxon>Fungi</taxon>
        <taxon>Dikarya</taxon>
        <taxon>Ascomycota</taxon>
        <taxon>Saccharomycotina</taxon>
        <taxon>Saccharomycetes</taxon>
        <taxon>Saccharomycetales</taxon>
        <taxon>Saccharomycetaceae</taxon>
        <taxon>Torulaspora</taxon>
    </lineage>
</organism>
<dbReference type="EMBL" id="HE616749">
    <property type="protein sequence ID" value="CCE93974.1"/>
    <property type="molecule type" value="Genomic_DNA"/>
</dbReference>
<sequence>MPSKNSINRPKLTVNVARKTQSLAHKRDQRERAGLLKPARSSEKSKSGQIKSVPLDLYFQEKEGKVSGNGLTTKTLSKKRAKKIERNIKYAEQRKLLAELQDKVVNEDGMEVDLPAKTKKKEEKKSTLKDALWKILDDTSSQGLVISNGQGTTLGGPVSS</sequence>
<dbReference type="InterPro" id="IPR022784">
    <property type="entry name" value="Ribosome_bgen_Alb1"/>
</dbReference>
<dbReference type="STRING" id="1076872.G8ZZD0"/>
<keyword evidence="4" id="KW-0963">Cytoplasm</keyword>
<dbReference type="eggNOG" id="ENOG502S14D">
    <property type="taxonomic scope" value="Eukaryota"/>
</dbReference>
<protein>
    <recommendedName>
        <fullName evidence="10">Ribosome biogenesis protein ALB1</fullName>
    </recommendedName>
</protein>
<evidence type="ECO:0000313" key="9">
    <source>
        <dbReference type="Proteomes" id="UP000005627"/>
    </source>
</evidence>
<keyword evidence="9" id="KW-1185">Reference proteome</keyword>
<dbReference type="GO" id="GO:0005634">
    <property type="term" value="C:nucleus"/>
    <property type="evidence" value="ECO:0007669"/>
    <property type="project" value="UniProtKB-SubCell"/>
</dbReference>
<dbReference type="Pfam" id="PF09135">
    <property type="entry name" value="Alb1"/>
    <property type="match status" value="1"/>
</dbReference>
<dbReference type="Proteomes" id="UP000005627">
    <property type="component" value="Chromosome 8"/>
</dbReference>
<reference evidence="8 9" key="1">
    <citation type="journal article" date="2011" name="Proc. Natl. Acad. Sci. U.S.A.">
        <title>Evolutionary erosion of yeast sex chromosomes by mating-type switching accidents.</title>
        <authorList>
            <person name="Gordon J.L."/>
            <person name="Armisen D."/>
            <person name="Proux-Wera E."/>
            <person name="Oheigeartaigh S.S."/>
            <person name="Byrne K.P."/>
            <person name="Wolfe K.H."/>
        </authorList>
    </citation>
    <scope>NUCLEOTIDE SEQUENCE [LARGE SCALE GENOMIC DNA]</scope>
    <source>
        <strain evidence="9">ATCC 10662 / CBS 1146 / NBRC 0425 / NCYC 2629 / NRRL Y-866</strain>
    </source>
</reference>
<evidence type="ECO:0008006" key="10">
    <source>
        <dbReference type="Google" id="ProtNLM"/>
    </source>
</evidence>
<gene>
    <name evidence="8" type="primary">TDEL0H01150</name>
    <name evidence="8" type="ORF">TDEL_0H01150</name>
</gene>
<dbReference type="OrthoDB" id="4086742at2759"/>
<evidence type="ECO:0000256" key="3">
    <source>
        <dbReference type="ARBA" id="ARBA00022448"/>
    </source>
</evidence>
<proteinExistence type="predicted"/>
<dbReference type="HOGENOM" id="CLU_103824_0_0_1"/>
<dbReference type="InParanoid" id="G8ZZD0"/>
<evidence type="ECO:0000256" key="4">
    <source>
        <dbReference type="ARBA" id="ARBA00022490"/>
    </source>
</evidence>
<accession>G8ZZD0</accession>